<dbReference type="RefSeq" id="WP_192868006.1">
    <property type="nucleotide sequence ID" value="NZ_BDGJ01000002.1"/>
</dbReference>
<comment type="caution">
    <text evidence="2">The sequence shown here is derived from an EMBL/GenBank/DDBJ whole genome shotgun (WGS) entry which is preliminary data.</text>
</comment>
<evidence type="ECO:0000313" key="2">
    <source>
        <dbReference type="EMBL" id="GAW90963.1"/>
    </source>
</evidence>
<keyword evidence="3" id="KW-1185">Reference proteome</keyword>
<dbReference type="Gene3D" id="3.40.50.10170">
    <property type="match status" value="1"/>
</dbReference>
<dbReference type="PANTHER" id="PTHR33434">
    <property type="entry name" value="DEGV DOMAIN-CONTAINING PROTEIN DR_1986-RELATED"/>
    <property type="match status" value="1"/>
</dbReference>
<dbReference type="Pfam" id="PF02645">
    <property type="entry name" value="DegV"/>
    <property type="match status" value="1"/>
</dbReference>
<evidence type="ECO:0000256" key="1">
    <source>
        <dbReference type="ARBA" id="ARBA00023121"/>
    </source>
</evidence>
<dbReference type="Gene3D" id="3.30.1180.10">
    <property type="match status" value="1"/>
</dbReference>
<gene>
    <name evidence="2" type="ORF">KKC1_01250</name>
</gene>
<dbReference type="AlphaFoldDB" id="A0A1Z5HN69"/>
<dbReference type="GO" id="GO:0008289">
    <property type="term" value="F:lipid binding"/>
    <property type="evidence" value="ECO:0007669"/>
    <property type="project" value="UniProtKB-KW"/>
</dbReference>
<dbReference type="Proteomes" id="UP000197032">
    <property type="component" value="Unassembled WGS sequence"/>
</dbReference>
<evidence type="ECO:0000313" key="3">
    <source>
        <dbReference type="Proteomes" id="UP000197032"/>
    </source>
</evidence>
<dbReference type="InterPro" id="IPR003797">
    <property type="entry name" value="DegV"/>
</dbReference>
<dbReference type="PROSITE" id="PS51482">
    <property type="entry name" value="DEGV"/>
    <property type="match status" value="1"/>
</dbReference>
<proteinExistence type="predicted"/>
<dbReference type="EMBL" id="BDGJ01000002">
    <property type="protein sequence ID" value="GAW90963.1"/>
    <property type="molecule type" value="Genomic_DNA"/>
</dbReference>
<keyword evidence="1" id="KW-0446">Lipid-binding</keyword>
<dbReference type="NCBIfam" id="TIGR00762">
    <property type="entry name" value="DegV"/>
    <property type="match status" value="1"/>
</dbReference>
<organism evidence="2 3">
    <name type="scientific">Calderihabitans maritimus</name>
    <dbReference type="NCBI Taxonomy" id="1246530"/>
    <lineage>
        <taxon>Bacteria</taxon>
        <taxon>Bacillati</taxon>
        <taxon>Bacillota</taxon>
        <taxon>Clostridia</taxon>
        <taxon>Neomoorellales</taxon>
        <taxon>Calderihabitantaceae</taxon>
        <taxon>Calderihabitans</taxon>
    </lineage>
</organism>
<reference evidence="3" key="1">
    <citation type="journal article" date="2017" name="Appl. Environ. Microbiol.">
        <title>Genomic analysis of Calderihabitans maritimus KKC1, a thermophilic hydrogenogenic carboxydotrophic bacterium isolated from marine sediment.</title>
        <authorList>
            <person name="Omae K."/>
            <person name="Yoneda Y."/>
            <person name="Fukuyama Y."/>
            <person name="Yoshida T."/>
            <person name="Sako Y."/>
        </authorList>
    </citation>
    <scope>NUCLEOTIDE SEQUENCE [LARGE SCALE GENOMIC DNA]</scope>
    <source>
        <strain evidence="3">KKC1</strain>
    </source>
</reference>
<accession>A0A1Z5HN69</accession>
<name>A0A1Z5HN69_9FIRM</name>
<dbReference type="SUPFAM" id="SSF82549">
    <property type="entry name" value="DAK1/DegV-like"/>
    <property type="match status" value="1"/>
</dbReference>
<dbReference type="InterPro" id="IPR043168">
    <property type="entry name" value="DegV_C"/>
</dbReference>
<dbReference type="InterPro" id="IPR050270">
    <property type="entry name" value="DegV_domain_contain"/>
</dbReference>
<sequence>MRPVRIVTDSTAYIPEEWLKEYRDLITVVPLTVLFGKDTMEDSLDNQAEFLYRLKHSPQLPTTSQPTPAAFETVFRKLKEAGHDIVGIFISRKLSGTMTSAQTAAKNVGEEGIYLLDSGSVAGGLALVVRQALRYAREGIAAKEIVSRLRNDVEALRLVFVLETLEYLKKGGRIGGASALIGTLLKIKPVLYVKGQVNVLDKVRTFKKAVQRMLQELPANYRGPLGVLHIAASEAAGQLKQQVLEKAPQAEIHVLEAGPVLATHAGPGALGITFFAR</sequence>
<evidence type="ECO:0008006" key="4">
    <source>
        <dbReference type="Google" id="ProtNLM"/>
    </source>
</evidence>
<protein>
    <recommendedName>
        <fullName evidence="4">DegV family protein</fullName>
    </recommendedName>
</protein>
<dbReference type="PANTHER" id="PTHR33434:SF2">
    <property type="entry name" value="FATTY ACID-BINDING PROTEIN TM_1468"/>
    <property type="match status" value="1"/>
</dbReference>